<organism evidence="1 2">
    <name type="scientific">Romanomermis culicivorax</name>
    <name type="common">Nematode worm</name>
    <dbReference type="NCBI Taxonomy" id="13658"/>
    <lineage>
        <taxon>Eukaryota</taxon>
        <taxon>Metazoa</taxon>
        <taxon>Ecdysozoa</taxon>
        <taxon>Nematoda</taxon>
        <taxon>Enoplea</taxon>
        <taxon>Dorylaimia</taxon>
        <taxon>Mermithida</taxon>
        <taxon>Mermithoidea</taxon>
        <taxon>Mermithidae</taxon>
        <taxon>Romanomermis</taxon>
    </lineage>
</organism>
<proteinExistence type="predicted"/>
<dbReference type="InterPro" id="IPR032675">
    <property type="entry name" value="LRR_dom_sf"/>
</dbReference>
<name>A0A915IBL9_ROMCU</name>
<sequence length="171" mass="19883">MSKTLSIWNICPDEVLISKLSLLPNLKEFEFGIWFDSDVPIFQYRKADHIEQLEKVEKISVSFSEISKVETEFVCALLAHCPSLIHFDLHSTNSIDAVFCRDIFKSICCPPDQIESFRIDYLDSGNDDGDEDFYQDKELLFKMINLKELFVVNYVTMRDVQNISILKKLDL</sequence>
<keyword evidence="1" id="KW-1185">Reference proteome</keyword>
<dbReference type="Proteomes" id="UP000887565">
    <property type="component" value="Unplaced"/>
</dbReference>
<protein>
    <submittedName>
        <fullName evidence="2">Uncharacterized protein</fullName>
    </submittedName>
</protein>
<dbReference type="Gene3D" id="3.80.10.10">
    <property type="entry name" value="Ribonuclease Inhibitor"/>
    <property type="match status" value="1"/>
</dbReference>
<dbReference type="SUPFAM" id="SSF52047">
    <property type="entry name" value="RNI-like"/>
    <property type="match status" value="1"/>
</dbReference>
<dbReference type="AlphaFoldDB" id="A0A915IBL9"/>
<evidence type="ECO:0000313" key="2">
    <source>
        <dbReference type="WBParaSite" id="nRc.2.0.1.t11574-RA"/>
    </source>
</evidence>
<reference evidence="2" key="1">
    <citation type="submission" date="2022-11" db="UniProtKB">
        <authorList>
            <consortium name="WormBaseParasite"/>
        </authorList>
    </citation>
    <scope>IDENTIFICATION</scope>
</reference>
<dbReference type="WBParaSite" id="nRc.2.0.1.t11574-RA">
    <property type="protein sequence ID" value="nRc.2.0.1.t11574-RA"/>
    <property type="gene ID" value="nRc.2.0.1.g11574"/>
</dbReference>
<evidence type="ECO:0000313" key="1">
    <source>
        <dbReference type="Proteomes" id="UP000887565"/>
    </source>
</evidence>
<accession>A0A915IBL9</accession>